<gene>
    <name evidence="3" type="ORF">A4A58_25380</name>
</gene>
<dbReference type="InterPro" id="IPR005064">
    <property type="entry name" value="BUG"/>
</dbReference>
<evidence type="ECO:0000313" key="4">
    <source>
        <dbReference type="Proteomes" id="UP000076574"/>
    </source>
</evidence>
<dbReference type="EMBL" id="LVYV01000007">
    <property type="protein sequence ID" value="KZD23928.1"/>
    <property type="molecule type" value="Genomic_DNA"/>
</dbReference>
<proteinExistence type="inferred from homology"/>
<name>A0A163ZVU2_9BRAD</name>
<dbReference type="RefSeq" id="WP_068731817.1">
    <property type="nucleotide sequence ID" value="NZ_LVYV01000007.1"/>
</dbReference>
<dbReference type="Proteomes" id="UP000076574">
    <property type="component" value="Unassembled WGS sequence"/>
</dbReference>
<dbReference type="PANTHER" id="PTHR42928">
    <property type="entry name" value="TRICARBOXYLATE-BINDING PROTEIN"/>
    <property type="match status" value="1"/>
</dbReference>
<reference evidence="3 4" key="1">
    <citation type="submission" date="2016-03" db="EMBL/GenBank/DDBJ databases">
        <title>Microsymbionts genomes from the relict species Vavilovia formosa (Stev.) Fed.</title>
        <authorList>
            <person name="Kopat V."/>
            <person name="Chirak E."/>
            <person name="Kimeklis A."/>
            <person name="Andronov E."/>
        </authorList>
    </citation>
    <scope>NUCLEOTIDE SEQUENCE [LARGE SCALE GENOMIC DNA]</scope>
    <source>
        <strain evidence="3 4">Vaf07</strain>
    </source>
</reference>
<keyword evidence="4" id="KW-1185">Reference proteome</keyword>
<dbReference type="Pfam" id="PF03401">
    <property type="entry name" value="TctC"/>
    <property type="match status" value="1"/>
</dbReference>
<dbReference type="STRING" id="943830.A4A58_25380"/>
<feature type="chain" id="PRO_5007848429" evidence="2">
    <location>
        <begin position="23"/>
        <end position="325"/>
    </location>
</feature>
<evidence type="ECO:0000256" key="1">
    <source>
        <dbReference type="ARBA" id="ARBA00006987"/>
    </source>
</evidence>
<comment type="caution">
    <text evidence="3">The sequence shown here is derived from an EMBL/GenBank/DDBJ whole genome shotgun (WGS) entry which is preliminary data.</text>
</comment>
<dbReference type="PANTHER" id="PTHR42928:SF5">
    <property type="entry name" value="BLR1237 PROTEIN"/>
    <property type="match status" value="1"/>
</dbReference>
<dbReference type="Gene3D" id="3.40.190.10">
    <property type="entry name" value="Periplasmic binding protein-like II"/>
    <property type="match status" value="1"/>
</dbReference>
<sequence length="325" mass="34377">MRLRSILMAACLTLGTLTPATAQDANYPSRPITSIVPFAAGGTADIFARMVSEHLQKKMGATVIIENVGGAGSIIGVTRVARAAPDGYTIGLASTSALSINPTLYGAKLSYNSEKDLVPIAQISMVPNVLVVNPTRIAARTVPDLIAYIKANPDKVTFGSAGVGTTQHLAGELFQQMTGTKMVHVPYKGSSQMVTDLLSGQIDIAFDNVPLLLPHAAAGKLAMLATASPKRAEFDPNLPAVSEFLPGFEAVAWHGFMAPAGTPKAITDKLSVSIREFMQLPETKKKMSELGAVAVAVPPDEFAKYIASETQRWKGVIEKANITMN</sequence>
<dbReference type="PIRSF" id="PIRSF017082">
    <property type="entry name" value="YflP"/>
    <property type="match status" value="1"/>
</dbReference>
<organism evidence="3 4">
    <name type="scientific">Tardiphaga robiniae</name>
    <dbReference type="NCBI Taxonomy" id="943830"/>
    <lineage>
        <taxon>Bacteria</taxon>
        <taxon>Pseudomonadati</taxon>
        <taxon>Pseudomonadota</taxon>
        <taxon>Alphaproteobacteria</taxon>
        <taxon>Hyphomicrobiales</taxon>
        <taxon>Nitrobacteraceae</taxon>
        <taxon>Tardiphaga</taxon>
    </lineage>
</organism>
<keyword evidence="2" id="KW-0732">Signal</keyword>
<accession>A0A163ZVU2</accession>
<dbReference type="AlphaFoldDB" id="A0A163ZVU2"/>
<protein>
    <submittedName>
        <fullName evidence="3">MFS transporter</fullName>
    </submittedName>
</protein>
<feature type="signal peptide" evidence="2">
    <location>
        <begin position="1"/>
        <end position="22"/>
    </location>
</feature>
<dbReference type="InterPro" id="IPR042100">
    <property type="entry name" value="Bug_dom1"/>
</dbReference>
<evidence type="ECO:0000313" key="3">
    <source>
        <dbReference type="EMBL" id="KZD23928.1"/>
    </source>
</evidence>
<comment type="similarity">
    <text evidence="1">Belongs to the UPF0065 (bug) family.</text>
</comment>
<dbReference type="CDD" id="cd13578">
    <property type="entry name" value="PBP2_Bug27"/>
    <property type="match status" value="1"/>
</dbReference>
<evidence type="ECO:0000256" key="2">
    <source>
        <dbReference type="SAM" id="SignalP"/>
    </source>
</evidence>
<dbReference type="Gene3D" id="3.40.190.150">
    <property type="entry name" value="Bordetella uptake gene, domain 1"/>
    <property type="match status" value="1"/>
</dbReference>
<dbReference type="SUPFAM" id="SSF53850">
    <property type="entry name" value="Periplasmic binding protein-like II"/>
    <property type="match status" value="1"/>
</dbReference>